<reference evidence="7 8" key="1">
    <citation type="submission" date="2019-01" db="EMBL/GenBank/DDBJ databases">
        <title>Sequencing of cultivated peanut Arachis hypogaea provides insights into genome evolution and oil improvement.</title>
        <authorList>
            <person name="Chen X."/>
        </authorList>
    </citation>
    <scope>NUCLEOTIDE SEQUENCE [LARGE SCALE GENOMIC DNA]</scope>
    <source>
        <strain evidence="8">cv. Fuhuasheng</strain>
        <tissue evidence="7">Leaves</tissue>
    </source>
</reference>
<keyword evidence="1" id="KW-0479">Metal-binding</keyword>
<accession>A0A445B3Q8</accession>
<dbReference type="STRING" id="3818.A0A445B3Q8"/>
<dbReference type="InterPro" id="IPR006564">
    <property type="entry name" value="Znf_PMZ"/>
</dbReference>
<evidence type="ECO:0000256" key="3">
    <source>
        <dbReference type="ARBA" id="ARBA00022833"/>
    </source>
</evidence>
<dbReference type="PROSITE" id="PS50966">
    <property type="entry name" value="ZF_SWIM"/>
    <property type="match status" value="1"/>
</dbReference>
<gene>
    <name evidence="7" type="ORF">Ahy_A10g047893</name>
</gene>
<evidence type="ECO:0000259" key="6">
    <source>
        <dbReference type="PROSITE" id="PS50966"/>
    </source>
</evidence>
<keyword evidence="3" id="KW-0862">Zinc</keyword>
<comment type="caution">
    <text evidence="7">The sequence shown here is derived from an EMBL/GenBank/DDBJ whole genome shotgun (WGS) entry which is preliminary data.</text>
</comment>
<dbReference type="EMBL" id="SDMP01000010">
    <property type="protein sequence ID" value="RYR33322.1"/>
    <property type="molecule type" value="Genomic_DNA"/>
</dbReference>
<evidence type="ECO:0000256" key="4">
    <source>
        <dbReference type="PROSITE-ProRule" id="PRU00325"/>
    </source>
</evidence>
<organism evidence="7 8">
    <name type="scientific">Arachis hypogaea</name>
    <name type="common">Peanut</name>
    <dbReference type="NCBI Taxonomy" id="3818"/>
    <lineage>
        <taxon>Eukaryota</taxon>
        <taxon>Viridiplantae</taxon>
        <taxon>Streptophyta</taxon>
        <taxon>Embryophyta</taxon>
        <taxon>Tracheophyta</taxon>
        <taxon>Spermatophyta</taxon>
        <taxon>Magnoliopsida</taxon>
        <taxon>eudicotyledons</taxon>
        <taxon>Gunneridae</taxon>
        <taxon>Pentapetalae</taxon>
        <taxon>rosids</taxon>
        <taxon>fabids</taxon>
        <taxon>Fabales</taxon>
        <taxon>Fabaceae</taxon>
        <taxon>Papilionoideae</taxon>
        <taxon>50 kb inversion clade</taxon>
        <taxon>dalbergioids sensu lato</taxon>
        <taxon>Dalbergieae</taxon>
        <taxon>Pterocarpus clade</taxon>
        <taxon>Arachis</taxon>
    </lineage>
</organism>
<name>A0A445B3Q8_ARAHY</name>
<protein>
    <recommendedName>
        <fullName evidence="6">SWIM-type domain-containing protein</fullName>
    </recommendedName>
</protein>
<dbReference type="AlphaFoldDB" id="A0A445B3Q8"/>
<evidence type="ECO:0000256" key="1">
    <source>
        <dbReference type="ARBA" id="ARBA00022723"/>
    </source>
</evidence>
<dbReference type="InterPro" id="IPR007527">
    <property type="entry name" value="Znf_SWIM"/>
</dbReference>
<proteinExistence type="predicted"/>
<dbReference type="GO" id="GO:0008270">
    <property type="term" value="F:zinc ion binding"/>
    <property type="evidence" value="ECO:0007669"/>
    <property type="project" value="UniProtKB-KW"/>
</dbReference>
<dbReference type="PANTHER" id="PTHR47718">
    <property type="entry name" value="OS01G0519700 PROTEIN"/>
    <property type="match status" value="1"/>
</dbReference>
<sequence length="664" mass="74859">MESHGEGSSDFSVQWTDGWSTDSTDDDEGSAARSLETEEVQSAAGDREDGSVAGDEGSMPVPTGIHVAADTEYGDEELGSAVLTTAALESAEYNSVEEVYKAYVAFAKATGFAVRKGDSVKNEEGNIVRKFFYCNRQGLREKKHYERVDRKRAHKAETRTNCYAKYVVYLDMSSRKWRTKTFIVDHNHDLAPPDFTNVMAPHRKLTDGDKAHIHSMHEAGFQTTQIMGFFAHLCGGYRNVNFIRKDLYNYMDDVRQSRIVEGDAVAAISYLKDYWAEVVRSFGLEDNDWIASTYEKKEQWAHAYLCDKFCAGLRTTSRCEGINSSLKKFIKSGNCLLELVENLDRVVKDYRNNEFIADYKSLYTDPVLTTGLESLERSASKLYTREIFFEVKKQIESVGGMIVLHKDRFGSTEKFMLRKFRKPHRVHAVLYDRGFDKFECSCKLWNTVGIPCGHIFCVLKELDVEELPDRLVLKRWRKNAKSDRISTIEVQSDPDRAIRVRYGALWAACSKMCFLGAQGSETYKEVVNVVTKTSNELESMCYIGNKGGQAHPAGNDIDIGNPHIIRSKGASRGSTHVKNGRRCRRCFGFGHDRRNCLADEDNADEFPGRGEATAVAGKGAGIHSICNNANQCGVVGNEVKVIMFTAHLERHLVLFDRDFAEFFA</sequence>
<keyword evidence="2 4" id="KW-0863">Zinc-finger</keyword>
<keyword evidence="8" id="KW-1185">Reference proteome</keyword>
<feature type="domain" description="SWIM-type" evidence="6">
    <location>
        <begin position="431"/>
        <end position="463"/>
    </location>
</feature>
<evidence type="ECO:0000256" key="5">
    <source>
        <dbReference type="SAM" id="MobiDB-lite"/>
    </source>
</evidence>
<evidence type="ECO:0000256" key="2">
    <source>
        <dbReference type="ARBA" id="ARBA00022771"/>
    </source>
</evidence>
<evidence type="ECO:0000313" key="7">
    <source>
        <dbReference type="EMBL" id="RYR33322.1"/>
    </source>
</evidence>
<dbReference type="Proteomes" id="UP000289738">
    <property type="component" value="Chromosome A10"/>
</dbReference>
<dbReference type="SMART" id="SM00575">
    <property type="entry name" value="ZnF_PMZ"/>
    <property type="match status" value="1"/>
</dbReference>
<dbReference type="InterPro" id="IPR004330">
    <property type="entry name" value="FAR1_DNA_bnd_dom"/>
</dbReference>
<feature type="region of interest" description="Disordered" evidence="5">
    <location>
        <begin position="1"/>
        <end position="64"/>
    </location>
</feature>
<evidence type="ECO:0000313" key="8">
    <source>
        <dbReference type="Proteomes" id="UP000289738"/>
    </source>
</evidence>
<dbReference type="Pfam" id="PF03101">
    <property type="entry name" value="FAR1"/>
    <property type="match status" value="1"/>
</dbReference>
<dbReference type="PANTHER" id="PTHR47718:SF6">
    <property type="entry name" value="PROTEIN FAR1-RELATED SEQUENCE"/>
    <property type="match status" value="1"/>
</dbReference>